<dbReference type="EMBL" id="UINC01079843">
    <property type="protein sequence ID" value="SVC22240.1"/>
    <property type="molecule type" value="Genomic_DNA"/>
</dbReference>
<accession>A0A382KCP1</accession>
<evidence type="ECO:0000313" key="1">
    <source>
        <dbReference type="EMBL" id="SVC22240.1"/>
    </source>
</evidence>
<protein>
    <submittedName>
        <fullName evidence="1">Uncharacterized protein</fullName>
    </submittedName>
</protein>
<organism evidence="1">
    <name type="scientific">marine metagenome</name>
    <dbReference type="NCBI Taxonomy" id="408172"/>
    <lineage>
        <taxon>unclassified sequences</taxon>
        <taxon>metagenomes</taxon>
        <taxon>ecological metagenomes</taxon>
    </lineage>
</organism>
<name>A0A382KCP1_9ZZZZ</name>
<proteinExistence type="predicted"/>
<dbReference type="AlphaFoldDB" id="A0A382KCP1"/>
<feature type="non-terminal residue" evidence="1">
    <location>
        <position position="29"/>
    </location>
</feature>
<gene>
    <name evidence="1" type="ORF">METZ01_LOCUS275094</name>
</gene>
<sequence>MNLSFLLSERTRSNHPIRVAVIGCGKFAT</sequence>
<reference evidence="1" key="1">
    <citation type="submission" date="2018-05" db="EMBL/GenBank/DDBJ databases">
        <authorList>
            <person name="Lanie J.A."/>
            <person name="Ng W.-L."/>
            <person name="Kazmierczak K.M."/>
            <person name="Andrzejewski T.M."/>
            <person name="Davidsen T.M."/>
            <person name="Wayne K.J."/>
            <person name="Tettelin H."/>
            <person name="Glass J.I."/>
            <person name="Rusch D."/>
            <person name="Podicherti R."/>
            <person name="Tsui H.-C.T."/>
            <person name="Winkler M.E."/>
        </authorList>
    </citation>
    <scope>NUCLEOTIDE SEQUENCE</scope>
</reference>